<dbReference type="RefSeq" id="WP_241037364.1">
    <property type="nucleotide sequence ID" value="NZ_BAAAJF010000015.1"/>
</dbReference>
<keyword evidence="2" id="KW-1185">Reference proteome</keyword>
<gene>
    <name evidence="1" type="ORF">MMF94_15785</name>
</gene>
<name>A0ABS9TFF3_9PSEU</name>
<evidence type="ECO:0000313" key="2">
    <source>
        <dbReference type="Proteomes" id="UP001299970"/>
    </source>
</evidence>
<proteinExistence type="predicted"/>
<organism evidence="1 2">
    <name type="scientific">Pseudonocardia alaniniphila</name>
    <dbReference type="NCBI Taxonomy" id="75291"/>
    <lineage>
        <taxon>Bacteria</taxon>
        <taxon>Bacillati</taxon>
        <taxon>Actinomycetota</taxon>
        <taxon>Actinomycetes</taxon>
        <taxon>Pseudonocardiales</taxon>
        <taxon>Pseudonocardiaceae</taxon>
        <taxon>Pseudonocardia</taxon>
    </lineage>
</organism>
<reference evidence="1 2" key="1">
    <citation type="submission" date="2022-03" db="EMBL/GenBank/DDBJ databases">
        <title>Pseudonocardia alaer sp. nov., a novel actinomycete isolated from reed forest soil.</title>
        <authorList>
            <person name="Wang L."/>
        </authorList>
    </citation>
    <scope>NUCLEOTIDE SEQUENCE [LARGE SCALE GENOMIC DNA]</scope>
    <source>
        <strain evidence="1 2">Y-16303</strain>
    </source>
</reference>
<dbReference type="EMBL" id="JAKXMK010000012">
    <property type="protein sequence ID" value="MCH6167143.1"/>
    <property type="molecule type" value="Genomic_DNA"/>
</dbReference>
<evidence type="ECO:0000313" key="1">
    <source>
        <dbReference type="EMBL" id="MCH6167143.1"/>
    </source>
</evidence>
<dbReference type="Proteomes" id="UP001299970">
    <property type="component" value="Unassembled WGS sequence"/>
</dbReference>
<comment type="caution">
    <text evidence="1">The sequence shown here is derived from an EMBL/GenBank/DDBJ whole genome shotgun (WGS) entry which is preliminary data.</text>
</comment>
<sequence>MIYSTIEYWPVHLLAVAMVNSPIVLIVDIVDLVAICGDQSSPSALSMESRINQINTMYPLVGKSVRKTQGCTADGFTRVVATRRHIDAGGDTLLP</sequence>
<accession>A0ABS9TFF3</accession>
<protein>
    <submittedName>
        <fullName evidence="1">Uncharacterized protein</fullName>
    </submittedName>
</protein>